<reference evidence="2 3" key="1">
    <citation type="submission" date="2019-05" db="EMBL/GenBank/DDBJ databases">
        <title>Another draft genome of Portunus trituberculatus and its Hox gene families provides insights of decapod evolution.</title>
        <authorList>
            <person name="Jeong J.-H."/>
            <person name="Song I."/>
            <person name="Kim S."/>
            <person name="Choi T."/>
            <person name="Kim D."/>
            <person name="Ryu S."/>
            <person name="Kim W."/>
        </authorList>
    </citation>
    <scope>NUCLEOTIDE SEQUENCE [LARGE SCALE GENOMIC DNA]</scope>
    <source>
        <tissue evidence="2">Muscle</tissue>
    </source>
</reference>
<name>A0A5B7J3T1_PORTR</name>
<sequence>MKAVVSRGERHSPPPTWVERSRRQRQAPHRQALECLLRNNTEVDILVNICCGEALHAEVFVVSEDCRSLRHNIHAYFETGTTCSNTQAQYLP</sequence>
<feature type="region of interest" description="Disordered" evidence="1">
    <location>
        <begin position="1"/>
        <end position="26"/>
    </location>
</feature>
<evidence type="ECO:0000313" key="3">
    <source>
        <dbReference type="Proteomes" id="UP000324222"/>
    </source>
</evidence>
<evidence type="ECO:0000256" key="1">
    <source>
        <dbReference type="SAM" id="MobiDB-lite"/>
    </source>
</evidence>
<evidence type="ECO:0000313" key="2">
    <source>
        <dbReference type="EMBL" id="MPC91400.1"/>
    </source>
</evidence>
<proteinExistence type="predicted"/>
<protein>
    <submittedName>
        <fullName evidence="2">Uncharacterized protein</fullName>
    </submittedName>
</protein>
<organism evidence="2 3">
    <name type="scientific">Portunus trituberculatus</name>
    <name type="common">Swimming crab</name>
    <name type="synonym">Neptunus trituberculatus</name>
    <dbReference type="NCBI Taxonomy" id="210409"/>
    <lineage>
        <taxon>Eukaryota</taxon>
        <taxon>Metazoa</taxon>
        <taxon>Ecdysozoa</taxon>
        <taxon>Arthropoda</taxon>
        <taxon>Crustacea</taxon>
        <taxon>Multicrustacea</taxon>
        <taxon>Malacostraca</taxon>
        <taxon>Eumalacostraca</taxon>
        <taxon>Eucarida</taxon>
        <taxon>Decapoda</taxon>
        <taxon>Pleocyemata</taxon>
        <taxon>Brachyura</taxon>
        <taxon>Eubrachyura</taxon>
        <taxon>Portunoidea</taxon>
        <taxon>Portunidae</taxon>
        <taxon>Portuninae</taxon>
        <taxon>Portunus</taxon>
    </lineage>
</organism>
<gene>
    <name evidence="2" type="ORF">E2C01_086435</name>
</gene>
<keyword evidence="3" id="KW-1185">Reference proteome</keyword>
<dbReference type="Proteomes" id="UP000324222">
    <property type="component" value="Unassembled WGS sequence"/>
</dbReference>
<comment type="caution">
    <text evidence="2">The sequence shown here is derived from an EMBL/GenBank/DDBJ whole genome shotgun (WGS) entry which is preliminary data.</text>
</comment>
<dbReference type="AlphaFoldDB" id="A0A5B7J3T1"/>
<dbReference type="EMBL" id="VSRR010087633">
    <property type="protein sequence ID" value="MPC91400.1"/>
    <property type="molecule type" value="Genomic_DNA"/>
</dbReference>
<accession>A0A5B7J3T1</accession>